<evidence type="ECO:0000256" key="2">
    <source>
        <dbReference type="ARBA" id="ARBA00000967"/>
    </source>
</evidence>
<keyword evidence="12" id="KW-1185">Reference proteome</keyword>
<dbReference type="SUPFAM" id="SSF52949">
    <property type="entry name" value="Macro domain-like"/>
    <property type="match status" value="1"/>
</dbReference>
<dbReference type="InterPro" id="IPR000819">
    <property type="entry name" value="Peptidase_M17_C"/>
</dbReference>
<dbReference type="AlphaFoldDB" id="A0A840PZ19"/>
<keyword evidence="8" id="KW-0479">Metal-binding</keyword>
<feature type="binding site" evidence="8">
    <location>
        <position position="266"/>
    </location>
    <ligand>
        <name>Mn(2+)</name>
        <dbReference type="ChEBI" id="CHEBI:29035"/>
        <label>2</label>
    </ligand>
</feature>
<dbReference type="PANTHER" id="PTHR11963">
    <property type="entry name" value="LEUCINE AMINOPEPTIDASE-RELATED"/>
    <property type="match status" value="1"/>
</dbReference>
<dbReference type="GO" id="GO:0030145">
    <property type="term" value="F:manganese ion binding"/>
    <property type="evidence" value="ECO:0007669"/>
    <property type="project" value="UniProtKB-UniRule"/>
</dbReference>
<comment type="cofactor">
    <cofactor evidence="8">
        <name>Mn(2+)</name>
        <dbReference type="ChEBI" id="CHEBI:29035"/>
    </cofactor>
    <text evidence="8">Binds 2 manganese ions per subunit.</text>
</comment>
<feature type="binding site" evidence="8">
    <location>
        <position position="289"/>
    </location>
    <ligand>
        <name>Mn(2+)</name>
        <dbReference type="ChEBI" id="CHEBI:29035"/>
        <label>2</label>
    </ligand>
</feature>
<comment type="catalytic activity">
    <reaction evidence="1 8">
        <text>Release of an N-terminal amino acid, Xaa-|-Yaa-, in which Xaa is preferably Leu, but may be other amino acids including Pro although not Arg or Lys, and Yaa may be Pro. Amino acid amides and methyl esters are also readily hydrolyzed, but rates on arylamides are exceedingly low.</text>
        <dbReference type="EC" id="3.4.11.1"/>
    </reaction>
</comment>
<dbReference type="InterPro" id="IPR043472">
    <property type="entry name" value="Macro_dom-like"/>
</dbReference>
<evidence type="ECO:0000256" key="8">
    <source>
        <dbReference type="HAMAP-Rule" id="MF_00181"/>
    </source>
</evidence>
<dbReference type="GO" id="GO:0070006">
    <property type="term" value="F:metalloaminopeptidase activity"/>
    <property type="evidence" value="ECO:0007669"/>
    <property type="project" value="InterPro"/>
</dbReference>
<dbReference type="CDD" id="cd00433">
    <property type="entry name" value="Peptidase_M17"/>
    <property type="match status" value="1"/>
</dbReference>
<evidence type="ECO:0000313" key="12">
    <source>
        <dbReference type="Proteomes" id="UP000557217"/>
    </source>
</evidence>
<dbReference type="Pfam" id="PF00883">
    <property type="entry name" value="Peptidase_M17"/>
    <property type="match status" value="1"/>
</dbReference>
<dbReference type="SUPFAM" id="SSF53187">
    <property type="entry name" value="Zn-dependent exopeptidases"/>
    <property type="match status" value="1"/>
</dbReference>
<evidence type="ECO:0000256" key="6">
    <source>
        <dbReference type="ARBA" id="ARBA00022801"/>
    </source>
</evidence>
<dbReference type="GO" id="GO:0005737">
    <property type="term" value="C:cytoplasm"/>
    <property type="evidence" value="ECO:0007669"/>
    <property type="project" value="UniProtKB-SubCell"/>
</dbReference>
<evidence type="ECO:0000313" key="11">
    <source>
        <dbReference type="EMBL" id="MBB5150564.1"/>
    </source>
</evidence>
<evidence type="ECO:0000256" key="7">
    <source>
        <dbReference type="ARBA" id="ARBA00049972"/>
    </source>
</evidence>
<keyword evidence="6 8" id="KW-0378">Hydrolase</keyword>
<evidence type="ECO:0000256" key="4">
    <source>
        <dbReference type="ARBA" id="ARBA00022438"/>
    </source>
</evidence>
<feature type="binding site" evidence="8">
    <location>
        <position position="348"/>
    </location>
    <ligand>
        <name>Mn(2+)</name>
        <dbReference type="ChEBI" id="CHEBI:29035"/>
        <label>1</label>
    </ligand>
</feature>
<feature type="domain" description="Peptidase M17 leucyl aminopeptidase N-terminal" evidence="10">
    <location>
        <begin position="20"/>
        <end position="147"/>
    </location>
</feature>
<evidence type="ECO:0000256" key="3">
    <source>
        <dbReference type="ARBA" id="ARBA00009528"/>
    </source>
</evidence>
<dbReference type="Gene3D" id="3.40.630.10">
    <property type="entry name" value="Zn peptidases"/>
    <property type="match status" value="1"/>
</dbReference>
<dbReference type="InterPro" id="IPR008283">
    <property type="entry name" value="Peptidase_M17_N"/>
</dbReference>
<proteinExistence type="inferred from homology"/>
<keyword evidence="4 8" id="KW-0031">Aminopeptidase</keyword>
<dbReference type="EC" id="3.4.11.10" evidence="8"/>
<accession>A0A840PZ19</accession>
<dbReference type="InterPro" id="IPR011356">
    <property type="entry name" value="Leucine_aapep/pepB"/>
</dbReference>
<dbReference type="Gene3D" id="3.40.220.10">
    <property type="entry name" value="Leucine Aminopeptidase, subunit E, domain 1"/>
    <property type="match status" value="1"/>
</dbReference>
<evidence type="ECO:0000259" key="9">
    <source>
        <dbReference type="Pfam" id="PF00883"/>
    </source>
</evidence>
<gene>
    <name evidence="8" type="primary">pepA</name>
    <name evidence="11" type="ORF">HNR36_002991</name>
</gene>
<keyword evidence="8" id="KW-0963">Cytoplasm</keyword>
<reference evidence="11 12" key="1">
    <citation type="submission" date="2020-08" db="EMBL/GenBank/DDBJ databases">
        <title>Genomic Encyclopedia of Type Strains, Phase IV (KMG-IV): sequencing the most valuable type-strain genomes for metagenomic binning, comparative biology and taxonomic classification.</title>
        <authorList>
            <person name="Goeker M."/>
        </authorList>
    </citation>
    <scope>NUCLEOTIDE SEQUENCE [LARGE SCALE GENOMIC DNA]</scope>
    <source>
        <strain evidence="11 12">DSM 10633</strain>
    </source>
</reference>
<comment type="function">
    <text evidence="7 8">Presumably involved in the processing and regular turnover of intracellular proteins. Catalyzes the removal of unsubstituted N-terminal amino acids from various peptides.</text>
</comment>
<feature type="active site" evidence="8">
    <location>
        <position position="278"/>
    </location>
</feature>
<dbReference type="Pfam" id="PF02789">
    <property type="entry name" value="Peptidase_M17_N"/>
    <property type="match status" value="1"/>
</dbReference>
<evidence type="ECO:0000259" key="10">
    <source>
        <dbReference type="Pfam" id="PF02789"/>
    </source>
</evidence>
<dbReference type="NCBIfam" id="NF002083">
    <property type="entry name" value="PRK00913.3-5"/>
    <property type="match status" value="1"/>
</dbReference>
<comment type="similarity">
    <text evidence="3 8">Belongs to the peptidase M17 family.</text>
</comment>
<protein>
    <recommendedName>
        <fullName evidence="8">Probable cytosol aminopeptidase</fullName>
        <ecNumber evidence="8">3.4.11.1</ecNumber>
    </recommendedName>
    <alternativeName>
        <fullName evidence="8">Leucine aminopeptidase</fullName>
        <shortName evidence="8">LAP</shortName>
        <ecNumber evidence="8">3.4.11.10</ecNumber>
    </alternativeName>
    <alternativeName>
        <fullName evidence="8">Leucyl aminopeptidase</fullName>
    </alternativeName>
</protein>
<evidence type="ECO:0000256" key="5">
    <source>
        <dbReference type="ARBA" id="ARBA00022670"/>
    </source>
</evidence>
<keyword evidence="5 8" id="KW-0645">Protease</keyword>
<comment type="subcellular location">
    <subcellularLocation>
        <location evidence="8">Cytoplasm</location>
    </subcellularLocation>
</comment>
<keyword evidence="8" id="KW-0464">Manganese</keyword>
<feature type="domain" description="Cytosol aminopeptidase" evidence="9">
    <location>
        <begin position="185"/>
        <end position="490"/>
    </location>
</feature>
<sequence>MIIQKERKSFEQISTELLIVGVQKNCDHIKGWKEFVSFYGEHVEKWIRTGDIETGRKKLTKIPYLGANEHLQRILFVGLGDTKTLTRNELRDTFGLVGKKLREMKANRFTIWLESFTADPIQEKDIAFLFAEGSGMGFYQVPHYKTTSNEPEVYLDEVQFVTNADIDEIVESYKLGKIYADAVNEARTLVNLPPNILKATDLAEYAVNLANNYGFEVEILNKEQLEELGMGGILAVNRGSTNEPRVITLKYKGTEEWKDVIGLVGKGVTYDTGGYSIKSKTGMVGMKGDMGGAASVLGAMKIIGEMKPKKNVVAVIGATDNMISGDAFKPDDVITTYSGKTVEIKNADAEGRLVLADAVTYAKQQGADYLIDVATLTGGVITALGYDKTGALSNNEAFFDAFIETSVKTGEFVWGMPLTERDKKRIRDSQIADLNNSPGSDGHMIFAGGFVGEFVENTPWIHLDIAGTSDTTKPHELGPKGATGVMVRTLATFIKDFTFHI</sequence>
<feature type="binding site" evidence="8">
    <location>
        <position position="350"/>
    </location>
    <ligand>
        <name>Mn(2+)</name>
        <dbReference type="ChEBI" id="CHEBI:29035"/>
        <label>1</label>
    </ligand>
</feature>
<dbReference type="GO" id="GO:0006508">
    <property type="term" value="P:proteolysis"/>
    <property type="evidence" value="ECO:0007669"/>
    <property type="project" value="UniProtKB-KW"/>
</dbReference>
<dbReference type="RefSeq" id="WP_016839302.1">
    <property type="nucleotide sequence ID" value="NZ_JAAXPW010000064.1"/>
</dbReference>
<comment type="caution">
    <text evidence="11">The sequence shown here is derived from an EMBL/GenBank/DDBJ whole genome shotgun (WGS) entry which is preliminary data.</text>
</comment>
<feature type="binding site" evidence="8">
    <location>
        <position position="271"/>
    </location>
    <ligand>
        <name>Mn(2+)</name>
        <dbReference type="ChEBI" id="CHEBI:29035"/>
        <label>2</label>
    </ligand>
</feature>
<dbReference type="EC" id="3.4.11.1" evidence="8"/>
<dbReference type="PRINTS" id="PR00481">
    <property type="entry name" value="LAMNOPPTDASE"/>
</dbReference>
<organism evidence="11 12">
    <name type="scientific">Ureibacillus thermosphaericus</name>
    <dbReference type="NCBI Taxonomy" id="51173"/>
    <lineage>
        <taxon>Bacteria</taxon>
        <taxon>Bacillati</taxon>
        <taxon>Bacillota</taxon>
        <taxon>Bacilli</taxon>
        <taxon>Bacillales</taxon>
        <taxon>Caryophanaceae</taxon>
        <taxon>Ureibacillus</taxon>
    </lineage>
</organism>
<comment type="catalytic activity">
    <reaction evidence="2 8">
        <text>Release of an N-terminal amino acid, preferentially leucine, but not glutamic or aspartic acids.</text>
        <dbReference type="EC" id="3.4.11.10"/>
    </reaction>
</comment>
<name>A0A840PZ19_URETH</name>
<feature type="binding site" evidence="8">
    <location>
        <position position="271"/>
    </location>
    <ligand>
        <name>Mn(2+)</name>
        <dbReference type="ChEBI" id="CHEBI:29035"/>
        <label>1</label>
    </ligand>
</feature>
<dbReference type="InterPro" id="IPR023042">
    <property type="entry name" value="Peptidase_M17_leu_NH2_pept"/>
</dbReference>
<dbReference type="NCBIfam" id="NF002073">
    <property type="entry name" value="PRK00913.1-2"/>
    <property type="match status" value="1"/>
</dbReference>
<dbReference type="EMBL" id="JACHGZ010000068">
    <property type="protein sequence ID" value="MBB5150564.1"/>
    <property type="molecule type" value="Genomic_DNA"/>
</dbReference>
<dbReference type="Proteomes" id="UP000557217">
    <property type="component" value="Unassembled WGS sequence"/>
</dbReference>
<feature type="active site" evidence="8">
    <location>
        <position position="352"/>
    </location>
</feature>
<dbReference type="PANTHER" id="PTHR11963:SF23">
    <property type="entry name" value="CYTOSOL AMINOPEPTIDASE"/>
    <property type="match status" value="1"/>
</dbReference>
<feature type="binding site" evidence="8">
    <location>
        <position position="350"/>
    </location>
    <ligand>
        <name>Mn(2+)</name>
        <dbReference type="ChEBI" id="CHEBI:29035"/>
        <label>2</label>
    </ligand>
</feature>
<evidence type="ECO:0000256" key="1">
    <source>
        <dbReference type="ARBA" id="ARBA00000135"/>
    </source>
</evidence>
<dbReference type="HAMAP" id="MF_00181">
    <property type="entry name" value="Cytosol_peptidase_M17"/>
    <property type="match status" value="1"/>
</dbReference>